<keyword evidence="6 8" id="KW-0067">ATP-binding</keyword>
<dbReference type="InterPro" id="IPR014729">
    <property type="entry name" value="Rossmann-like_a/b/a_fold"/>
</dbReference>
<evidence type="ECO:0000313" key="9">
    <source>
        <dbReference type="EMBL" id="SMP20169.1"/>
    </source>
</evidence>
<comment type="pathway">
    <text evidence="1 8">Cofactor biosynthesis; (R)-pantothenate biosynthesis; (R)-pantothenate from (R)-pantoate and beta-alanine: step 1/1.</text>
</comment>
<dbReference type="Gene3D" id="3.40.50.620">
    <property type="entry name" value="HUPs"/>
    <property type="match status" value="1"/>
</dbReference>
<dbReference type="Proteomes" id="UP001157946">
    <property type="component" value="Unassembled WGS sequence"/>
</dbReference>
<keyword evidence="5 8" id="KW-0547">Nucleotide-binding</keyword>
<feature type="active site" description="Proton donor" evidence="8">
    <location>
        <position position="35"/>
    </location>
</feature>
<dbReference type="InterPro" id="IPR042176">
    <property type="entry name" value="Pantoate_ligase_C"/>
</dbReference>
<protein>
    <recommendedName>
        <fullName evidence="8">Pantothenate synthetase</fullName>
        <shortName evidence="8">PS</shortName>
        <ecNumber evidence="8">6.3.2.1</ecNumber>
    </recommendedName>
    <alternativeName>
        <fullName evidence="8">Pantoate--beta-alanine ligase</fullName>
    </alternativeName>
    <alternativeName>
        <fullName evidence="8">Pantoate-activating enzyme</fullName>
    </alternativeName>
</protein>
<sequence length="291" mass="32645">MKTIETIHALRTALKSRCQGTIGFVPTMGYLHQGHLSLVERAKQECDTVVMSIFVNPLQFGPGEDLDRYPRDLKRDQALAEAAGVDFLFHPSVSEMYPTEPLTQVHVEKVTERLCGASRPGHFAGVATVVTKLFHIVAPDRAYFGMKDAQQVAVIEQMVHDLHFPVTIVPCPTVREPDGLALSSRNVYLSPEEREQALVINRTLREVEQKWTQGHFTSADELAQFVRERIQTAPLADIDYAEVLTYPRLEKPGAAWKEQRLIVAVAVRFGKTRLIDNVLLDGRGEKSCSEQ</sequence>
<dbReference type="FunFam" id="3.40.50.620:FF:000013">
    <property type="entry name" value="Pantothenate synthetase"/>
    <property type="match status" value="1"/>
</dbReference>
<organism evidence="9 10">
    <name type="scientific">Laceyella tengchongensis</name>
    <dbReference type="NCBI Taxonomy" id="574699"/>
    <lineage>
        <taxon>Bacteria</taxon>
        <taxon>Bacillati</taxon>
        <taxon>Bacillota</taxon>
        <taxon>Bacilli</taxon>
        <taxon>Bacillales</taxon>
        <taxon>Thermoactinomycetaceae</taxon>
        <taxon>Laceyella</taxon>
    </lineage>
</organism>
<dbReference type="PANTHER" id="PTHR21299:SF1">
    <property type="entry name" value="PANTOATE--BETA-ALANINE LIGASE"/>
    <property type="match status" value="1"/>
</dbReference>
<comment type="function">
    <text evidence="8">Catalyzes the condensation of pantoate with beta-alanine in an ATP-dependent reaction via a pantoyl-adenylate intermediate.</text>
</comment>
<evidence type="ECO:0000256" key="8">
    <source>
        <dbReference type="HAMAP-Rule" id="MF_00158"/>
    </source>
</evidence>
<feature type="binding site" evidence="8">
    <location>
        <position position="174"/>
    </location>
    <ligand>
        <name>ATP</name>
        <dbReference type="ChEBI" id="CHEBI:30616"/>
    </ligand>
</feature>
<comment type="similarity">
    <text evidence="2 8">Belongs to the pantothenate synthetase family.</text>
</comment>
<evidence type="ECO:0000256" key="5">
    <source>
        <dbReference type="ARBA" id="ARBA00022741"/>
    </source>
</evidence>
<dbReference type="GO" id="GO:0015940">
    <property type="term" value="P:pantothenate biosynthetic process"/>
    <property type="evidence" value="ECO:0007669"/>
    <property type="project" value="UniProtKB-UniRule"/>
</dbReference>
<dbReference type="SUPFAM" id="SSF52374">
    <property type="entry name" value="Nucleotidylyl transferase"/>
    <property type="match status" value="1"/>
</dbReference>
<feature type="binding site" evidence="8">
    <location>
        <begin position="28"/>
        <end position="35"/>
    </location>
    <ligand>
        <name>ATP</name>
        <dbReference type="ChEBI" id="CHEBI:30616"/>
    </ligand>
</feature>
<feature type="binding site" evidence="8">
    <location>
        <position position="151"/>
    </location>
    <ligand>
        <name>(R)-pantoate</name>
        <dbReference type="ChEBI" id="CHEBI:15980"/>
    </ligand>
</feature>
<dbReference type="InterPro" id="IPR004821">
    <property type="entry name" value="Cyt_trans-like"/>
</dbReference>
<feature type="binding site" evidence="8">
    <location>
        <begin position="182"/>
        <end position="185"/>
    </location>
    <ligand>
        <name>ATP</name>
        <dbReference type="ChEBI" id="CHEBI:30616"/>
    </ligand>
</feature>
<evidence type="ECO:0000256" key="6">
    <source>
        <dbReference type="ARBA" id="ARBA00022840"/>
    </source>
</evidence>
<dbReference type="HAMAP" id="MF_00158">
    <property type="entry name" value="PanC"/>
    <property type="match status" value="1"/>
</dbReference>
<dbReference type="PANTHER" id="PTHR21299">
    <property type="entry name" value="CYTIDYLATE KINASE/PANTOATE-BETA-ALANINE LIGASE"/>
    <property type="match status" value="1"/>
</dbReference>
<comment type="subunit">
    <text evidence="8">Homodimer.</text>
</comment>
<feature type="binding site" evidence="8">
    <location>
        <position position="59"/>
    </location>
    <ligand>
        <name>beta-alanine</name>
        <dbReference type="ChEBI" id="CHEBI:57966"/>
    </ligand>
</feature>
<dbReference type="GO" id="GO:0005829">
    <property type="term" value="C:cytosol"/>
    <property type="evidence" value="ECO:0007669"/>
    <property type="project" value="TreeGrafter"/>
</dbReference>
<dbReference type="AlphaFoldDB" id="A0AA46AFK1"/>
<evidence type="ECO:0000313" key="10">
    <source>
        <dbReference type="Proteomes" id="UP001157946"/>
    </source>
</evidence>
<dbReference type="EC" id="6.3.2.1" evidence="8"/>
<keyword evidence="10" id="KW-1185">Reference proteome</keyword>
<comment type="subcellular location">
    <subcellularLocation>
        <location evidence="8">Cytoplasm</location>
    </subcellularLocation>
</comment>
<dbReference type="NCBIfam" id="TIGR00018">
    <property type="entry name" value="panC"/>
    <property type="match status" value="1"/>
</dbReference>
<evidence type="ECO:0000256" key="2">
    <source>
        <dbReference type="ARBA" id="ARBA00009256"/>
    </source>
</evidence>
<evidence type="ECO:0000256" key="4">
    <source>
        <dbReference type="ARBA" id="ARBA00022655"/>
    </source>
</evidence>
<dbReference type="EMBL" id="FXTU01000003">
    <property type="protein sequence ID" value="SMP20169.1"/>
    <property type="molecule type" value="Genomic_DNA"/>
</dbReference>
<comment type="catalytic activity">
    <reaction evidence="7 8">
        <text>(R)-pantoate + beta-alanine + ATP = (R)-pantothenate + AMP + diphosphate + H(+)</text>
        <dbReference type="Rhea" id="RHEA:10912"/>
        <dbReference type="ChEBI" id="CHEBI:15378"/>
        <dbReference type="ChEBI" id="CHEBI:15980"/>
        <dbReference type="ChEBI" id="CHEBI:29032"/>
        <dbReference type="ChEBI" id="CHEBI:30616"/>
        <dbReference type="ChEBI" id="CHEBI:33019"/>
        <dbReference type="ChEBI" id="CHEBI:57966"/>
        <dbReference type="ChEBI" id="CHEBI:456215"/>
        <dbReference type="EC" id="6.3.2.1"/>
    </reaction>
</comment>
<dbReference type="Gene3D" id="3.30.1300.10">
    <property type="entry name" value="Pantoate-beta-alanine ligase, C-terminal domain"/>
    <property type="match status" value="1"/>
</dbReference>
<keyword evidence="8" id="KW-0963">Cytoplasm</keyword>
<dbReference type="NCBIfam" id="TIGR00125">
    <property type="entry name" value="cyt_tran_rel"/>
    <property type="match status" value="1"/>
</dbReference>
<feature type="binding site" evidence="8">
    <location>
        <position position="59"/>
    </location>
    <ligand>
        <name>(R)-pantoate</name>
        <dbReference type="ChEBI" id="CHEBI:15980"/>
    </ligand>
</feature>
<evidence type="ECO:0000256" key="3">
    <source>
        <dbReference type="ARBA" id="ARBA00022598"/>
    </source>
</evidence>
<dbReference type="GO" id="GO:0004592">
    <property type="term" value="F:pantoate-beta-alanine ligase activity"/>
    <property type="evidence" value="ECO:0007669"/>
    <property type="project" value="UniProtKB-UniRule"/>
</dbReference>
<dbReference type="CDD" id="cd00560">
    <property type="entry name" value="PanC"/>
    <property type="match status" value="1"/>
</dbReference>
<feature type="binding site" evidence="8">
    <location>
        <begin position="145"/>
        <end position="148"/>
    </location>
    <ligand>
        <name>ATP</name>
        <dbReference type="ChEBI" id="CHEBI:30616"/>
    </ligand>
</feature>
<gene>
    <name evidence="8" type="primary">panC</name>
    <name evidence="9" type="ORF">SAMN06265361_103359</name>
</gene>
<evidence type="ECO:0000256" key="7">
    <source>
        <dbReference type="ARBA" id="ARBA00048258"/>
    </source>
</evidence>
<dbReference type="RefSeq" id="WP_102992308.1">
    <property type="nucleotide sequence ID" value="NZ_FXTU01000003.1"/>
</dbReference>
<reference evidence="9" key="1">
    <citation type="submission" date="2017-05" db="EMBL/GenBank/DDBJ databases">
        <authorList>
            <person name="Varghese N."/>
            <person name="Submissions S."/>
        </authorList>
    </citation>
    <scope>NUCLEOTIDE SEQUENCE</scope>
    <source>
        <strain evidence="9">DSM 45262</strain>
    </source>
</reference>
<proteinExistence type="inferred from homology"/>
<comment type="caution">
    <text evidence="9">The sequence shown here is derived from an EMBL/GenBank/DDBJ whole genome shotgun (WGS) entry which is preliminary data.</text>
</comment>
<keyword evidence="4 8" id="KW-0566">Pantothenate biosynthesis</keyword>
<dbReference type="GO" id="GO:0005524">
    <property type="term" value="F:ATP binding"/>
    <property type="evidence" value="ECO:0007669"/>
    <property type="project" value="UniProtKB-KW"/>
</dbReference>
<keyword evidence="3 8" id="KW-0436">Ligase</keyword>
<evidence type="ECO:0000256" key="1">
    <source>
        <dbReference type="ARBA" id="ARBA00004990"/>
    </source>
</evidence>
<name>A0AA46AFK1_9BACL</name>
<dbReference type="InterPro" id="IPR003721">
    <property type="entry name" value="Pantoate_ligase"/>
</dbReference>
<comment type="miscellaneous">
    <text evidence="8">The reaction proceeds by a bi uni uni bi ping pong mechanism.</text>
</comment>
<dbReference type="Pfam" id="PF02569">
    <property type="entry name" value="Pantoate_ligase"/>
    <property type="match status" value="1"/>
</dbReference>
<accession>A0AA46AFK1</accession>